<reference evidence="10 11" key="1">
    <citation type="submission" date="2011-01" db="EMBL/GenBank/DDBJ databases">
        <title>Whole genome sequence of Caldisericum exile AZM16c01.</title>
        <authorList>
            <person name="Narita-Yamada S."/>
            <person name="Kawakoshi A."/>
            <person name="Nakamura S."/>
            <person name="Sasagawa M."/>
            <person name="Fukada J."/>
            <person name="Sekine M."/>
            <person name="Kato Y."/>
            <person name="Fukai R."/>
            <person name="Sasaki K."/>
            <person name="Hanamaki A."/>
            <person name="Narita H."/>
            <person name="Konno Y."/>
            <person name="Mori K."/>
            <person name="Yamazaki S."/>
            <person name="Suzuki K."/>
            <person name="Fujita N."/>
        </authorList>
    </citation>
    <scope>NUCLEOTIDE SEQUENCE [LARGE SCALE GENOMIC DNA]</scope>
    <source>
        <strain evidence="11">DSM 21853 / NBRC 104410 / AZM16c01</strain>
    </source>
</reference>
<feature type="transmembrane region" description="Helical" evidence="8">
    <location>
        <begin position="95"/>
        <end position="116"/>
    </location>
</feature>
<dbReference type="GO" id="GO:0005886">
    <property type="term" value="C:plasma membrane"/>
    <property type="evidence" value="ECO:0007669"/>
    <property type="project" value="UniProtKB-SubCell"/>
</dbReference>
<dbReference type="PANTHER" id="PTHR43357:SF4">
    <property type="entry name" value="INNER MEMBRANE ABC TRANSPORTER PERMEASE PROTEIN YDCV"/>
    <property type="match status" value="1"/>
</dbReference>
<comment type="similarity">
    <text evidence="8">Belongs to the binding-protein-dependent transport system permease family.</text>
</comment>
<dbReference type="EMBL" id="AP012051">
    <property type="protein sequence ID" value="BAL81568.1"/>
    <property type="molecule type" value="Genomic_DNA"/>
</dbReference>
<keyword evidence="2 8" id="KW-0813">Transport</keyword>
<sequence>MKKSRFWGWFWIFIGALYFLLPLFSTFLFSLKMKKGVLSFAAYQSVLKDPQFYKTFTFSLEMSVLTIIFGLLIIVPTAFFVHLRLKHLRPVIEFITQLPFVVPPIVLVFGLIRLYSKPPIQLTTTPLLLVMGYVVLALPYIYRSVDNGLMAMDVERLTEAAESLGAGWTTILIKVILPNLKSALISGTFLTFAIVIGELTMASMLAWPAFGPYMALLGQNRAYEPAALAIMSFALTWAAMGIIQWVGRTSFVKQEQIGGIH</sequence>
<keyword evidence="11" id="KW-1185">Reference proteome</keyword>
<evidence type="ECO:0000256" key="4">
    <source>
        <dbReference type="ARBA" id="ARBA00022519"/>
    </source>
</evidence>
<comment type="subcellular location">
    <subcellularLocation>
        <location evidence="1">Cell inner membrane</location>
        <topology evidence="1">Multi-pass membrane protein</topology>
    </subcellularLocation>
    <subcellularLocation>
        <location evidence="8">Cell membrane</location>
        <topology evidence="8">Multi-pass membrane protein</topology>
    </subcellularLocation>
</comment>
<keyword evidence="4" id="KW-0997">Cell inner membrane</keyword>
<evidence type="ECO:0000256" key="3">
    <source>
        <dbReference type="ARBA" id="ARBA00022475"/>
    </source>
</evidence>
<dbReference type="GO" id="GO:0055085">
    <property type="term" value="P:transmembrane transport"/>
    <property type="evidence" value="ECO:0007669"/>
    <property type="project" value="InterPro"/>
</dbReference>
<feature type="transmembrane region" description="Helical" evidence="8">
    <location>
        <begin position="122"/>
        <end position="142"/>
    </location>
</feature>
<organism evidence="10 11">
    <name type="scientific">Caldisericum exile (strain DSM 21853 / NBRC 104410 / AZM16c01)</name>
    <dbReference type="NCBI Taxonomy" id="511051"/>
    <lineage>
        <taxon>Bacteria</taxon>
        <taxon>Pseudomonadati</taxon>
        <taxon>Caldisericota/Cryosericota group</taxon>
        <taxon>Caldisericota</taxon>
        <taxon>Caldisericia</taxon>
        <taxon>Caldisericales</taxon>
        <taxon>Caldisericaceae</taxon>
        <taxon>Caldisericum</taxon>
    </lineage>
</organism>
<dbReference type="Proteomes" id="UP000004793">
    <property type="component" value="Chromosome"/>
</dbReference>
<evidence type="ECO:0000256" key="6">
    <source>
        <dbReference type="ARBA" id="ARBA00022989"/>
    </source>
</evidence>
<dbReference type="InterPro" id="IPR000515">
    <property type="entry name" value="MetI-like"/>
</dbReference>
<protein>
    <submittedName>
        <fullName evidence="10">ABC transporter permease protein</fullName>
    </submittedName>
</protein>
<dbReference type="Pfam" id="PF00528">
    <property type="entry name" value="BPD_transp_1"/>
    <property type="match status" value="1"/>
</dbReference>
<feature type="transmembrane region" description="Helical" evidence="8">
    <location>
        <begin position="7"/>
        <end position="29"/>
    </location>
</feature>
<keyword evidence="5 8" id="KW-0812">Transmembrane</keyword>
<dbReference type="InterPro" id="IPR035906">
    <property type="entry name" value="MetI-like_sf"/>
</dbReference>
<feature type="transmembrane region" description="Helical" evidence="8">
    <location>
        <begin position="62"/>
        <end position="83"/>
    </location>
</feature>
<dbReference type="KEGG" id="cex:CSE_14420"/>
<keyword evidence="7 8" id="KW-0472">Membrane</keyword>
<evidence type="ECO:0000256" key="8">
    <source>
        <dbReference type="RuleBase" id="RU363032"/>
    </source>
</evidence>
<feature type="domain" description="ABC transmembrane type-1" evidence="9">
    <location>
        <begin position="56"/>
        <end position="244"/>
    </location>
</feature>
<dbReference type="AlphaFoldDB" id="A0A7U6GFQ0"/>
<proteinExistence type="inferred from homology"/>
<dbReference type="PANTHER" id="PTHR43357">
    <property type="entry name" value="INNER MEMBRANE ABC TRANSPORTER PERMEASE PROTEIN YDCV"/>
    <property type="match status" value="1"/>
</dbReference>
<evidence type="ECO:0000256" key="7">
    <source>
        <dbReference type="ARBA" id="ARBA00023136"/>
    </source>
</evidence>
<dbReference type="OrthoDB" id="5622164at2"/>
<dbReference type="Gene3D" id="1.10.3720.10">
    <property type="entry name" value="MetI-like"/>
    <property type="match status" value="1"/>
</dbReference>
<dbReference type="PROSITE" id="PS50928">
    <property type="entry name" value="ABC_TM1"/>
    <property type="match status" value="1"/>
</dbReference>
<feature type="transmembrane region" description="Helical" evidence="8">
    <location>
        <begin position="226"/>
        <end position="246"/>
    </location>
</feature>
<feature type="transmembrane region" description="Helical" evidence="8">
    <location>
        <begin position="183"/>
        <end position="206"/>
    </location>
</feature>
<evidence type="ECO:0000256" key="1">
    <source>
        <dbReference type="ARBA" id="ARBA00004429"/>
    </source>
</evidence>
<evidence type="ECO:0000256" key="2">
    <source>
        <dbReference type="ARBA" id="ARBA00022448"/>
    </source>
</evidence>
<evidence type="ECO:0000313" key="11">
    <source>
        <dbReference type="Proteomes" id="UP000004793"/>
    </source>
</evidence>
<dbReference type="RefSeq" id="WP_014453963.1">
    <property type="nucleotide sequence ID" value="NC_017096.1"/>
</dbReference>
<accession>A0A7U6GFQ0</accession>
<dbReference type="SUPFAM" id="SSF161098">
    <property type="entry name" value="MetI-like"/>
    <property type="match status" value="1"/>
</dbReference>
<evidence type="ECO:0000313" key="10">
    <source>
        <dbReference type="EMBL" id="BAL81568.1"/>
    </source>
</evidence>
<gene>
    <name evidence="10" type="ordered locus">CSE_14420</name>
</gene>
<keyword evidence="3" id="KW-1003">Cell membrane</keyword>
<keyword evidence="6 8" id="KW-1133">Transmembrane helix</keyword>
<evidence type="ECO:0000256" key="5">
    <source>
        <dbReference type="ARBA" id="ARBA00022692"/>
    </source>
</evidence>
<name>A0A7U6GFQ0_CALEA</name>
<evidence type="ECO:0000259" key="9">
    <source>
        <dbReference type="PROSITE" id="PS50928"/>
    </source>
</evidence>
<dbReference type="CDD" id="cd06261">
    <property type="entry name" value="TM_PBP2"/>
    <property type="match status" value="1"/>
</dbReference>